<gene>
    <name evidence="1" type="ORF">WJ0W_005527</name>
</gene>
<evidence type="ECO:0008006" key="3">
    <source>
        <dbReference type="Google" id="ProtNLM"/>
    </source>
</evidence>
<evidence type="ECO:0000313" key="2">
    <source>
        <dbReference type="Proteomes" id="UP001154322"/>
    </source>
</evidence>
<name>A0ABM9GAP2_9BACL</name>
<comment type="caution">
    <text evidence="1">The sequence shown here is derived from an EMBL/GenBank/DDBJ whole genome shotgun (WGS) entry which is preliminary data.</text>
</comment>
<reference evidence="1" key="1">
    <citation type="submission" date="2022-06" db="EMBL/GenBank/DDBJ databases">
        <authorList>
            <person name="Dietemann V."/>
            <person name="Ory F."/>
            <person name="Dainat B."/>
            <person name="Oberhansli S."/>
        </authorList>
    </citation>
    <scope>NUCLEOTIDE SEQUENCE</scope>
    <source>
        <strain evidence="1">Ena-SAMPLE-TAB-26-04-2022-14:26:32:270-5432</strain>
    </source>
</reference>
<proteinExistence type="predicted"/>
<organism evidence="1 2">
    <name type="scientific">Paenibacillus melissococcoides</name>
    <dbReference type="NCBI Taxonomy" id="2912268"/>
    <lineage>
        <taxon>Bacteria</taxon>
        <taxon>Bacillati</taxon>
        <taxon>Bacillota</taxon>
        <taxon>Bacilli</taxon>
        <taxon>Bacillales</taxon>
        <taxon>Paenibacillaceae</taxon>
        <taxon>Paenibacillus</taxon>
    </lineage>
</organism>
<dbReference type="Proteomes" id="UP001154322">
    <property type="component" value="Unassembled WGS sequence"/>
</dbReference>
<keyword evidence="2" id="KW-1185">Reference proteome</keyword>
<dbReference type="EMBL" id="CALYLO010000009">
    <property type="protein sequence ID" value="CAH8248270.1"/>
    <property type="molecule type" value="Genomic_DNA"/>
</dbReference>
<protein>
    <recommendedName>
        <fullName evidence="3">Secreted protein</fullName>
    </recommendedName>
</protein>
<sequence length="92" mass="10409">MIRQLLCLLQMQFRVFLPPYDVFDYGLVAGWSGISHDKQTGTHFAIQPLCVLDAGNQGFDKGRRALSVQQSLSRSGCRHPMIRRGDKTGMHF</sequence>
<evidence type="ECO:0000313" key="1">
    <source>
        <dbReference type="EMBL" id="CAH8248270.1"/>
    </source>
</evidence>
<dbReference type="RefSeq" id="WP_213427699.1">
    <property type="nucleotide sequence ID" value="NZ_AP031286.1"/>
</dbReference>
<accession>A0ABM9GAP2</accession>